<evidence type="ECO:0000313" key="3">
    <source>
        <dbReference type="Proteomes" id="UP000039324"/>
    </source>
</evidence>
<feature type="region of interest" description="Disordered" evidence="1">
    <location>
        <begin position="49"/>
        <end position="128"/>
    </location>
</feature>
<name>A0A0G4IXR0_PLABS</name>
<reference evidence="2 3" key="1">
    <citation type="submission" date="2015-02" db="EMBL/GenBank/DDBJ databases">
        <authorList>
            <person name="Chooi Y.-H."/>
        </authorList>
    </citation>
    <scope>NUCLEOTIDE SEQUENCE [LARGE SCALE GENOMIC DNA]</scope>
    <source>
        <strain evidence="2">E3</strain>
    </source>
</reference>
<evidence type="ECO:0000313" key="2">
    <source>
        <dbReference type="EMBL" id="CEO99924.1"/>
    </source>
</evidence>
<organism evidence="2 3">
    <name type="scientific">Plasmodiophora brassicae</name>
    <name type="common">Clubroot disease agent</name>
    <dbReference type="NCBI Taxonomy" id="37360"/>
    <lineage>
        <taxon>Eukaryota</taxon>
        <taxon>Sar</taxon>
        <taxon>Rhizaria</taxon>
        <taxon>Endomyxa</taxon>
        <taxon>Phytomyxea</taxon>
        <taxon>Plasmodiophorida</taxon>
        <taxon>Plasmodiophoridae</taxon>
        <taxon>Plasmodiophora</taxon>
    </lineage>
</organism>
<sequence>MPREGSEGTNHTWSQEEIRILYNCAKAGQRPEEIARQSLRSLTPKQISNKLYSLKKSTQGLTLPIPSERRRASAQDGAKQAGRRRPDQTATQTVAMADAYAKDPVKDGDAGDDNDPEEGNTDDSGDKQKEQAMANFETLVDLEMIAVKQMPDAVHMFVRTLPGYSIGIEVEQDCARLLYKPYRYGEDLWTVSGLTLSEAMDLFEAQGPDYTPFEAMYPVPEGMVFLNQLETFYFPATTNAPLGETSHPAENAKFVVYKIPLLSHYRTVAMIPLKL</sequence>
<keyword evidence="3" id="KW-1185">Reference proteome</keyword>
<feature type="compositionally biased region" description="Acidic residues" evidence="1">
    <location>
        <begin position="110"/>
        <end position="123"/>
    </location>
</feature>
<dbReference type="EMBL" id="CDSF01000095">
    <property type="protein sequence ID" value="CEO99924.1"/>
    <property type="molecule type" value="Genomic_DNA"/>
</dbReference>
<feature type="compositionally biased region" description="Polar residues" evidence="1">
    <location>
        <begin position="49"/>
        <end position="61"/>
    </location>
</feature>
<dbReference type="AlphaFoldDB" id="A0A0G4IXR0"/>
<gene>
    <name evidence="2" type="ORF">PBRA_007658</name>
</gene>
<accession>A0A0G4IXR0</accession>
<evidence type="ECO:0000256" key="1">
    <source>
        <dbReference type="SAM" id="MobiDB-lite"/>
    </source>
</evidence>
<dbReference type="Proteomes" id="UP000039324">
    <property type="component" value="Unassembled WGS sequence"/>
</dbReference>
<feature type="compositionally biased region" description="Basic and acidic residues" evidence="1">
    <location>
        <begin position="100"/>
        <end position="109"/>
    </location>
</feature>
<protein>
    <submittedName>
        <fullName evidence="2">Uncharacterized protein</fullName>
    </submittedName>
</protein>
<proteinExistence type="predicted"/>